<name>A0A7J8B9Y5_ROUAE</name>
<keyword evidence="11 19" id="KW-0675">Receptor</keyword>
<sequence length="476" mass="50327">MRGLWPLAVTLAVVLAAGMGRVCGGAPLVPSGPSAGAPEQQSRAKRGAEDEEAPALQPHMPEDRAGFPRPLRPAGPQPAKPSAAGPAPGEDRGAQGGGPQQRGNLTGPPGQRLQVRNPLYPLAEDSYGAYAVMLLALVLFAVGIVANLAVMCVVWHSYRLKSAWNAILAGLALWDFLVLFFCLPVVIFNAIAKRRLLGDVSCRAVPFVEVSSLGVTTFSLCALGIDRFHTATSTLPRAQPVEHCRSILAKLAVIWVGSLALAAPELLLWQLSREPAAPAGTVDLCVMKPSAGLPESLYPLVVTYQSARMWWFFGCYFCLPVLFTATCQLATWRVRSPPGREPACRAAKHGQRESSTVAGLAVVYALCTLPENVCNVVLAYLSAELSRHTLDLLGLVTQFSAFAKGAATPVLLLCVCRPLGQAFLGCCCCCCDACGRASAASAAAAADGKLKTEMSSSIYFHKPRESPPLLPLGTPC</sequence>
<dbReference type="SUPFAM" id="SSF81321">
    <property type="entry name" value="Family A G protein-coupled receptor-like"/>
    <property type="match status" value="1"/>
</dbReference>
<evidence type="ECO:0000256" key="8">
    <source>
        <dbReference type="ARBA" id="ARBA00023040"/>
    </source>
</evidence>
<evidence type="ECO:0000256" key="6">
    <source>
        <dbReference type="ARBA" id="ARBA00022843"/>
    </source>
</evidence>
<dbReference type="FunFam" id="1.20.1070.10:FF:000059">
    <property type="entry name" value="G protein-coupled receptor 37"/>
    <property type="match status" value="1"/>
</dbReference>
<keyword evidence="12" id="KW-0325">Glycoprotein</keyword>
<dbReference type="PRINTS" id="PR01421">
    <property type="entry name" value="GPR37ORPHANR"/>
</dbReference>
<keyword evidence="20" id="KW-1185">Reference proteome</keyword>
<dbReference type="InterPro" id="IPR017452">
    <property type="entry name" value="GPCR_Rhodpsn_7TM"/>
</dbReference>
<dbReference type="GO" id="GO:0007193">
    <property type="term" value="P:adenylate cyclase-inhibiting G protein-coupled receptor signaling pathway"/>
    <property type="evidence" value="ECO:0007669"/>
    <property type="project" value="TreeGrafter"/>
</dbReference>
<accession>A0A7J8B9Y5</accession>
<feature type="transmembrane region" description="Helical" evidence="16">
    <location>
        <begin position="127"/>
        <end position="155"/>
    </location>
</feature>
<dbReference type="PROSITE" id="PS50262">
    <property type="entry name" value="G_PROTEIN_RECEP_F1_2"/>
    <property type="match status" value="1"/>
</dbReference>
<dbReference type="GO" id="GO:0043235">
    <property type="term" value="C:receptor complex"/>
    <property type="evidence" value="ECO:0007669"/>
    <property type="project" value="TreeGrafter"/>
</dbReference>
<dbReference type="PRINTS" id="PR00237">
    <property type="entry name" value="GPCRRHODOPSN"/>
</dbReference>
<dbReference type="Proteomes" id="UP000593571">
    <property type="component" value="Unassembled WGS sequence"/>
</dbReference>
<evidence type="ECO:0000256" key="2">
    <source>
        <dbReference type="ARBA" id="ARBA00004651"/>
    </source>
</evidence>
<feature type="signal peptide" evidence="17">
    <location>
        <begin position="1"/>
        <end position="24"/>
    </location>
</feature>
<keyword evidence="3" id="KW-1003">Cell membrane</keyword>
<keyword evidence="4 16" id="KW-0812">Transmembrane</keyword>
<keyword evidence="5 17" id="KW-0732">Signal</keyword>
<keyword evidence="9 16" id="KW-0472">Membrane</keyword>
<evidence type="ECO:0000256" key="13">
    <source>
        <dbReference type="ARBA" id="ARBA00023224"/>
    </source>
</evidence>
<feature type="transmembrane region" description="Helical" evidence="16">
    <location>
        <begin position="204"/>
        <end position="226"/>
    </location>
</feature>
<evidence type="ECO:0000256" key="1">
    <source>
        <dbReference type="ARBA" id="ARBA00004316"/>
    </source>
</evidence>
<feature type="region of interest" description="Disordered" evidence="15">
    <location>
        <begin position="30"/>
        <end position="112"/>
    </location>
</feature>
<dbReference type="GO" id="GO:0042995">
    <property type="term" value="C:cell projection"/>
    <property type="evidence" value="ECO:0007669"/>
    <property type="project" value="UniProtKB-SubCell"/>
</dbReference>
<evidence type="ECO:0000256" key="12">
    <source>
        <dbReference type="ARBA" id="ARBA00023180"/>
    </source>
</evidence>
<dbReference type="AlphaFoldDB" id="A0A7J8B9Y5"/>
<keyword evidence="7 16" id="KW-1133">Transmembrane helix</keyword>
<dbReference type="PANTHER" id="PTHR46216">
    <property type="entry name" value="PROSAPOSIN RECEPTOR GPR37 FAMILY MEMBER"/>
    <property type="match status" value="1"/>
</dbReference>
<gene>
    <name evidence="19" type="ORF">HJG63_005882</name>
</gene>
<keyword evidence="14" id="KW-0966">Cell projection</keyword>
<dbReference type="InterPro" id="IPR000276">
    <property type="entry name" value="GPCR_Rhodpsn"/>
</dbReference>
<evidence type="ECO:0000259" key="18">
    <source>
        <dbReference type="PROSITE" id="PS50262"/>
    </source>
</evidence>
<evidence type="ECO:0000256" key="3">
    <source>
        <dbReference type="ARBA" id="ARBA00022475"/>
    </source>
</evidence>
<dbReference type="GO" id="GO:0043410">
    <property type="term" value="P:positive regulation of MAPK cascade"/>
    <property type="evidence" value="ECO:0007669"/>
    <property type="project" value="TreeGrafter"/>
</dbReference>
<protein>
    <submittedName>
        <fullName evidence="19">G protein-coupled receptor 37 like 1</fullName>
    </submittedName>
</protein>
<dbReference type="GO" id="GO:0008528">
    <property type="term" value="F:G protein-coupled peptide receptor activity"/>
    <property type="evidence" value="ECO:0007669"/>
    <property type="project" value="TreeGrafter"/>
</dbReference>
<evidence type="ECO:0000313" key="20">
    <source>
        <dbReference type="Proteomes" id="UP000593571"/>
    </source>
</evidence>
<evidence type="ECO:0000256" key="14">
    <source>
        <dbReference type="ARBA" id="ARBA00023273"/>
    </source>
</evidence>
<comment type="caution">
    <text evidence="19">The sequence shown here is derived from an EMBL/GenBank/DDBJ whole genome shotgun (WGS) entry which is preliminary data.</text>
</comment>
<evidence type="ECO:0000256" key="16">
    <source>
        <dbReference type="SAM" id="Phobius"/>
    </source>
</evidence>
<reference evidence="19 20" key="1">
    <citation type="journal article" date="2020" name="Nature">
        <title>Six reference-quality genomes reveal evolution of bat adaptations.</title>
        <authorList>
            <person name="Jebb D."/>
            <person name="Huang Z."/>
            <person name="Pippel M."/>
            <person name="Hughes G.M."/>
            <person name="Lavrichenko K."/>
            <person name="Devanna P."/>
            <person name="Winkler S."/>
            <person name="Jermiin L.S."/>
            <person name="Skirmuntt E.C."/>
            <person name="Katzourakis A."/>
            <person name="Burkitt-Gray L."/>
            <person name="Ray D.A."/>
            <person name="Sullivan K.A.M."/>
            <person name="Roscito J.G."/>
            <person name="Kirilenko B.M."/>
            <person name="Davalos L.M."/>
            <person name="Corthals A.P."/>
            <person name="Power M.L."/>
            <person name="Jones G."/>
            <person name="Ransome R.D."/>
            <person name="Dechmann D.K.N."/>
            <person name="Locatelli A.G."/>
            <person name="Puechmaille S.J."/>
            <person name="Fedrigo O."/>
            <person name="Jarvis E.D."/>
            <person name="Hiller M."/>
            <person name="Vernes S.C."/>
            <person name="Myers E.W."/>
            <person name="Teeling E.C."/>
        </authorList>
    </citation>
    <scope>NUCLEOTIDE SEQUENCE [LARGE SCALE GENOMIC DNA]</scope>
    <source>
        <strain evidence="19">MRouAeg1</strain>
        <tissue evidence="19">Muscle</tissue>
    </source>
</reference>
<evidence type="ECO:0000256" key="5">
    <source>
        <dbReference type="ARBA" id="ARBA00022729"/>
    </source>
</evidence>
<evidence type="ECO:0000313" key="19">
    <source>
        <dbReference type="EMBL" id="KAF6395266.1"/>
    </source>
</evidence>
<keyword evidence="13" id="KW-0807">Transducer</keyword>
<evidence type="ECO:0000256" key="7">
    <source>
        <dbReference type="ARBA" id="ARBA00022989"/>
    </source>
</evidence>
<keyword evidence="10" id="KW-1015">Disulfide bond</keyword>
<evidence type="ECO:0000256" key="4">
    <source>
        <dbReference type="ARBA" id="ARBA00022692"/>
    </source>
</evidence>
<dbReference type="InterPro" id="IPR003909">
    <property type="entry name" value="GPR37_orph"/>
</dbReference>
<keyword evidence="6" id="KW-0832">Ubl conjugation</keyword>
<evidence type="ECO:0000256" key="10">
    <source>
        <dbReference type="ARBA" id="ARBA00023157"/>
    </source>
</evidence>
<comment type="subcellular location">
    <subcellularLocation>
        <location evidence="2">Cell membrane</location>
        <topology evidence="2">Multi-pass membrane protein</topology>
    </subcellularLocation>
    <subcellularLocation>
        <location evidence="1">Cell projection</location>
    </subcellularLocation>
</comment>
<dbReference type="Pfam" id="PF00001">
    <property type="entry name" value="7tm_1"/>
    <property type="match status" value="1"/>
</dbReference>
<dbReference type="PANTHER" id="PTHR46216:SF4">
    <property type="entry name" value="G-PROTEIN COUPLED RECEPTOR 37-LIKE 1"/>
    <property type="match status" value="1"/>
</dbReference>
<evidence type="ECO:0000256" key="9">
    <source>
        <dbReference type="ARBA" id="ARBA00023136"/>
    </source>
</evidence>
<evidence type="ECO:0000256" key="11">
    <source>
        <dbReference type="ARBA" id="ARBA00023170"/>
    </source>
</evidence>
<feature type="transmembrane region" description="Helical" evidence="16">
    <location>
        <begin position="309"/>
        <end position="330"/>
    </location>
</feature>
<organism evidence="19 20">
    <name type="scientific">Rousettus aegyptiacus</name>
    <name type="common">Egyptian fruit bat</name>
    <name type="synonym">Pteropus aegyptiacus</name>
    <dbReference type="NCBI Taxonomy" id="9407"/>
    <lineage>
        <taxon>Eukaryota</taxon>
        <taxon>Metazoa</taxon>
        <taxon>Chordata</taxon>
        <taxon>Craniata</taxon>
        <taxon>Vertebrata</taxon>
        <taxon>Euteleostomi</taxon>
        <taxon>Mammalia</taxon>
        <taxon>Eutheria</taxon>
        <taxon>Laurasiatheria</taxon>
        <taxon>Chiroptera</taxon>
        <taxon>Yinpterochiroptera</taxon>
        <taxon>Pteropodoidea</taxon>
        <taxon>Pteropodidae</taxon>
        <taxon>Rousettinae</taxon>
        <taxon>Rousettus</taxon>
    </lineage>
</organism>
<keyword evidence="8" id="KW-0297">G-protein coupled receptor</keyword>
<feature type="domain" description="G-protein coupled receptors family 1 profile" evidence="18">
    <location>
        <begin position="146"/>
        <end position="412"/>
    </location>
</feature>
<dbReference type="Gene3D" id="1.20.1070.10">
    <property type="entry name" value="Rhodopsin 7-helix transmembrane proteins"/>
    <property type="match status" value="1"/>
</dbReference>
<evidence type="ECO:0000256" key="15">
    <source>
        <dbReference type="SAM" id="MobiDB-lite"/>
    </source>
</evidence>
<dbReference type="GO" id="GO:0005886">
    <property type="term" value="C:plasma membrane"/>
    <property type="evidence" value="ECO:0007669"/>
    <property type="project" value="UniProtKB-SubCell"/>
</dbReference>
<feature type="compositionally biased region" description="Pro residues" evidence="15">
    <location>
        <begin position="70"/>
        <end position="79"/>
    </location>
</feature>
<evidence type="ECO:0000256" key="17">
    <source>
        <dbReference type="SAM" id="SignalP"/>
    </source>
</evidence>
<dbReference type="EMBL" id="JACASE010000018">
    <property type="protein sequence ID" value="KAF6395266.1"/>
    <property type="molecule type" value="Genomic_DNA"/>
</dbReference>
<feature type="chain" id="PRO_5029871966" evidence="17">
    <location>
        <begin position="25"/>
        <end position="476"/>
    </location>
</feature>
<proteinExistence type="predicted"/>
<feature type="transmembrane region" description="Helical" evidence="16">
    <location>
        <begin position="167"/>
        <end position="192"/>
    </location>
</feature>